<feature type="compositionally biased region" description="Basic and acidic residues" evidence="1">
    <location>
        <begin position="44"/>
        <end position="58"/>
    </location>
</feature>
<protein>
    <submittedName>
        <fullName evidence="2">Uncharacterized protein</fullName>
    </submittedName>
</protein>
<feature type="region of interest" description="Disordered" evidence="1">
    <location>
        <begin position="314"/>
        <end position="337"/>
    </location>
</feature>
<organism evidence="2 3">
    <name type="scientific">Pandoraea anhela</name>
    <dbReference type="NCBI Taxonomy" id="2508295"/>
    <lineage>
        <taxon>Bacteria</taxon>
        <taxon>Pseudomonadati</taxon>
        <taxon>Pseudomonadota</taxon>
        <taxon>Betaproteobacteria</taxon>
        <taxon>Burkholderiales</taxon>
        <taxon>Burkholderiaceae</taxon>
        <taxon>Pandoraea</taxon>
    </lineage>
</organism>
<dbReference type="RefSeq" id="WP_150667534.1">
    <property type="nucleotide sequence ID" value="NZ_CABPSB010000002.1"/>
</dbReference>
<name>A0A5E4SGL7_9BURK</name>
<evidence type="ECO:0000313" key="3">
    <source>
        <dbReference type="Proteomes" id="UP000406256"/>
    </source>
</evidence>
<gene>
    <name evidence="2" type="ORF">PAN31108_00731</name>
</gene>
<keyword evidence="3" id="KW-1185">Reference proteome</keyword>
<proteinExistence type="predicted"/>
<feature type="compositionally biased region" description="Low complexity" evidence="1">
    <location>
        <begin position="593"/>
        <end position="615"/>
    </location>
</feature>
<feature type="region of interest" description="Disordered" evidence="1">
    <location>
        <begin position="583"/>
        <end position="646"/>
    </location>
</feature>
<accession>A0A5E4SGL7</accession>
<sequence>MPHVSYHSIRHTTPHYGLSHARQRREPSAGGPDGFTGTFRRAGRRIDIPHASHRDAGRSRRTRGNANATRPGGGWSAALTILLVANLAAPAAGAIPRRNLVADPNDEDYSLPHIAPLATHARPDAHAIASSSTTPASEDVDIRPVEYTRFRSDYTLMDMLRIVAASRSPFEKFGESLSDAYAVFTGDAPAPQTRRAIARSGRMLDIGTGLVPQVRMSRLPGDISHVAVEQVEGRAPGADDISTLMQVLDPRTWRADRPTESVVIPVAPEARQPPGDMRSEAGIDRMPAEIPRQPDDTVPVETMVHLATDNAAHDAENEAPDEAENGIANPATNDTPSVARVPEIDAIARIPRITGEHDHLAGYAQPIPAERPSADADSQDAIQAAFGNLSSLRLLRGNRADLRASRDYSIVGHRAALRKAMRNIDRDAPLLQQQQQQVAAATAMYYSDNPQAEAFCQENAEILFHLLLESGVPEDRIRMITFQPQHRPAHVMVLYTESETFIDMLHVATPQPLIYGRPDGIGDRMFSRAIFLTRDTTLLLDPWSRTKATGFAGTSTDRDVQQRLNRVLGALGHRDGHPFVVSITRPFGTHAPGSRLRSTSSSGSPGSPVSLGSESNGSVFDPPTPQDPDAGPDLTSSSDDTPEDGF</sequence>
<dbReference type="AlphaFoldDB" id="A0A5E4SGL7"/>
<dbReference type="Proteomes" id="UP000406256">
    <property type="component" value="Unassembled WGS sequence"/>
</dbReference>
<evidence type="ECO:0000256" key="1">
    <source>
        <dbReference type="SAM" id="MobiDB-lite"/>
    </source>
</evidence>
<evidence type="ECO:0000313" key="2">
    <source>
        <dbReference type="EMBL" id="VVD73634.1"/>
    </source>
</evidence>
<dbReference type="EMBL" id="CABPSB010000002">
    <property type="protein sequence ID" value="VVD73634.1"/>
    <property type="molecule type" value="Genomic_DNA"/>
</dbReference>
<feature type="region of interest" description="Disordered" evidence="1">
    <location>
        <begin position="1"/>
        <end position="71"/>
    </location>
</feature>
<dbReference type="OrthoDB" id="8937167at2"/>
<reference evidence="2 3" key="1">
    <citation type="submission" date="2019-08" db="EMBL/GenBank/DDBJ databases">
        <authorList>
            <person name="Peeters C."/>
        </authorList>
    </citation>
    <scope>NUCLEOTIDE SEQUENCE [LARGE SCALE GENOMIC DNA]</scope>
    <source>
        <strain evidence="2 3">LMG 31108</strain>
    </source>
</reference>